<comment type="subcellular location">
    <subcellularLocation>
        <location evidence="1">Cell outer membrane</location>
    </subcellularLocation>
</comment>
<evidence type="ECO:0000313" key="7">
    <source>
        <dbReference type="EMBL" id="MBK9716450.1"/>
    </source>
</evidence>
<keyword evidence="3" id="KW-0998">Cell outer membrane</keyword>
<dbReference type="InterPro" id="IPR011990">
    <property type="entry name" value="TPR-like_helical_dom_sf"/>
</dbReference>
<gene>
    <name evidence="7" type="ORF">IPO85_02800</name>
</gene>
<dbReference type="AlphaFoldDB" id="A0A9D7S757"/>
<evidence type="ECO:0000259" key="6">
    <source>
        <dbReference type="PROSITE" id="PS51123"/>
    </source>
</evidence>
<dbReference type="PROSITE" id="PS51123">
    <property type="entry name" value="OMPA_2"/>
    <property type="match status" value="1"/>
</dbReference>
<evidence type="ECO:0000256" key="2">
    <source>
        <dbReference type="ARBA" id="ARBA00023136"/>
    </source>
</evidence>
<keyword evidence="2 5" id="KW-0472">Membrane</keyword>
<dbReference type="CDD" id="cd07185">
    <property type="entry name" value="OmpA_C-like"/>
    <property type="match status" value="1"/>
</dbReference>
<dbReference type="InterPro" id="IPR011042">
    <property type="entry name" value="6-blade_b-propeller_TolB-like"/>
</dbReference>
<dbReference type="Gene3D" id="1.25.40.10">
    <property type="entry name" value="Tetratricopeptide repeat domain"/>
    <property type="match status" value="1"/>
</dbReference>
<dbReference type="SMART" id="SM00028">
    <property type="entry name" value="TPR"/>
    <property type="match status" value="3"/>
</dbReference>
<dbReference type="PANTHER" id="PTHR30329:SF21">
    <property type="entry name" value="LIPOPROTEIN YIAD-RELATED"/>
    <property type="match status" value="1"/>
</dbReference>
<dbReference type="InterPro" id="IPR050330">
    <property type="entry name" value="Bact_OuterMem_StrucFunc"/>
</dbReference>
<evidence type="ECO:0000256" key="5">
    <source>
        <dbReference type="PROSITE-ProRule" id="PRU00473"/>
    </source>
</evidence>
<feature type="repeat" description="TPR" evidence="4">
    <location>
        <begin position="66"/>
        <end position="99"/>
    </location>
</feature>
<evidence type="ECO:0000313" key="8">
    <source>
        <dbReference type="Proteomes" id="UP000808349"/>
    </source>
</evidence>
<reference evidence="7 8" key="1">
    <citation type="submission" date="2020-10" db="EMBL/GenBank/DDBJ databases">
        <title>Connecting structure to function with the recovery of over 1000 high-quality activated sludge metagenome-assembled genomes encoding full-length rRNA genes using long-read sequencing.</title>
        <authorList>
            <person name="Singleton C.M."/>
            <person name="Petriglieri F."/>
            <person name="Kristensen J.M."/>
            <person name="Kirkegaard R.H."/>
            <person name="Michaelsen T.Y."/>
            <person name="Andersen M.H."/>
            <person name="Karst S.M."/>
            <person name="Dueholm M.S."/>
            <person name="Nielsen P.H."/>
            <person name="Albertsen M."/>
        </authorList>
    </citation>
    <scope>NUCLEOTIDE SEQUENCE [LARGE SCALE GENOMIC DNA]</scope>
    <source>
        <strain evidence="7">Ribe_18-Q3-R11-54_BAT3C.373</strain>
    </source>
</reference>
<evidence type="ECO:0000256" key="4">
    <source>
        <dbReference type="PROSITE-ProRule" id="PRU00339"/>
    </source>
</evidence>
<dbReference type="InterPro" id="IPR019734">
    <property type="entry name" value="TPR_rpt"/>
</dbReference>
<dbReference type="InterPro" id="IPR011659">
    <property type="entry name" value="WD40"/>
</dbReference>
<dbReference type="InterPro" id="IPR036737">
    <property type="entry name" value="OmpA-like_sf"/>
</dbReference>
<sequence length="639" mass="73757">MKYVLIIIFFYNSIHVSFSQNYKTINTISAKILKVYKKGDQAYKENQLKLAEEYFKKTIQKENHFIDAYIKLASINYDLAKYDQGIRYFQSALQLDSFYNNKIYYTLALSYYQIKKYDSAKVNMEIYLLSEKENSDLINKAKRFLPIYSFADSAIQHQVDFKPLLVNNLNSSYSEFLPSFTGDGKTIVFTRRIRDNEDLYISYKADTNWTFPQPIKELNSIYNEGAPAISPDGNILIFTSCDRRDSYGGCDLYISKKINGKWTTAINLGEKINSASFESQACLTNNGNELYFTSNRKGSIGGKDIWFSKKLQNNSWSTPQNLGAKINTIWDEECPFMHMDGRTLYFSSDGHIGMGSKDIFYSKLIGIHQWSKPQNLGYPINTPNDESSLRVDFNGATAYFVSDNESILNNQTKNLDIYQFDLPKVLRPNHSIYFEITVKDKLTSLPIEKAFVKIVNLQTNQVFFQDHTDINGQLFISIPLGNILGIHITKAKYVLLSDQFNSLELNLEYYPRKISWFLTKEDEEEQSIVLKNILFESNSVKLRDESIFELNELYLMIKQKSNFNIVIIGHTDNIGSEEDNLLLSLNRAQVVGDFLVNKGILRERISCFGKGESNPIDDNMNEEGRRNNRRTEFILSKIK</sequence>
<evidence type="ECO:0000256" key="1">
    <source>
        <dbReference type="ARBA" id="ARBA00004442"/>
    </source>
</evidence>
<dbReference type="SUPFAM" id="SSF82171">
    <property type="entry name" value="DPP6 N-terminal domain-like"/>
    <property type="match status" value="1"/>
</dbReference>
<keyword evidence="4" id="KW-0802">TPR repeat</keyword>
<dbReference type="SUPFAM" id="SSF103088">
    <property type="entry name" value="OmpA-like"/>
    <property type="match status" value="1"/>
</dbReference>
<dbReference type="Proteomes" id="UP000808349">
    <property type="component" value="Unassembled WGS sequence"/>
</dbReference>
<dbReference type="Pfam" id="PF00691">
    <property type="entry name" value="OmpA"/>
    <property type="match status" value="1"/>
</dbReference>
<feature type="domain" description="OmpA-like" evidence="6">
    <location>
        <begin position="522"/>
        <end position="639"/>
    </location>
</feature>
<dbReference type="PROSITE" id="PS50005">
    <property type="entry name" value="TPR"/>
    <property type="match status" value="1"/>
</dbReference>
<comment type="caution">
    <text evidence="7">The sequence shown here is derived from an EMBL/GenBank/DDBJ whole genome shotgun (WGS) entry which is preliminary data.</text>
</comment>
<dbReference type="SUPFAM" id="SSF48452">
    <property type="entry name" value="TPR-like"/>
    <property type="match status" value="1"/>
</dbReference>
<accession>A0A9D7S757</accession>
<evidence type="ECO:0000256" key="3">
    <source>
        <dbReference type="ARBA" id="ARBA00023237"/>
    </source>
</evidence>
<dbReference type="InterPro" id="IPR006665">
    <property type="entry name" value="OmpA-like"/>
</dbReference>
<dbReference type="Gene3D" id="3.30.1330.60">
    <property type="entry name" value="OmpA-like domain"/>
    <property type="match status" value="1"/>
</dbReference>
<dbReference type="InterPro" id="IPR006664">
    <property type="entry name" value="OMP_bac"/>
</dbReference>
<protein>
    <submittedName>
        <fullName evidence="7">PD40 domain-containing protein</fullName>
    </submittedName>
</protein>
<dbReference type="Pfam" id="PF07676">
    <property type="entry name" value="PD40"/>
    <property type="match status" value="4"/>
</dbReference>
<organism evidence="7 8">
    <name type="scientific">Candidatus Defluviibacterium haderslevense</name>
    <dbReference type="NCBI Taxonomy" id="2981993"/>
    <lineage>
        <taxon>Bacteria</taxon>
        <taxon>Pseudomonadati</taxon>
        <taxon>Bacteroidota</taxon>
        <taxon>Saprospiria</taxon>
        <taxon>Saprospirales</taxon>
        <taxon>Saprospiraceae</taxon>
        <taxon>Candidatus Defluviibacterium</taxon>
    </lineage>
</organism>
<dbReference type="PANTHER" id="PTHR30329">
    <property type="entry name" value="STATOR ELEMENT OF FLAGELLAR MOTOR COMPLEX"/>
    <property type="match status" value="1"/>
</dbReference>
<proteinExistence type="predicted"/>
<dbReference type="Gene3D" id="2.120.10.30">
    <property type="entry name" value="TolB, C-terminal domain"/>
    <property type="match status" value="1"/>
</dbReference>
<dbReference type="EMBL" id="JADKFW010000004">
    <property type="protein sequence ID" value="MBK9716450.1"/>
    <property type="molecule type" value="Genomic_DNA"/>
</dbReference>
<dbReference type="GO" id="GO:0009279">
    <property type="term" value="C:cell outer membrane"/>
    <property type="evidence" value="ECO:0007669"/>
    <property type="project" value="UniProtKB-SubCell"/>
</dbReference>
<dbReference type="PRINTS" id="PR01021">
    <property type="entry name" value="OMPADOMAIN"/>
</dbReference>
<name>A0A9D7S757_9BACT</name>